<keyword evidence="1" id="KW-1185">Reference proteome</keyword>
<dbReference type="AlphaFoldDB" id="A0A0M3I210"/>
<accession>A0A0M3I210</accession>
<evidence type="ECO:0000313" key="2">
    <source>
        <dbReference type="WBParaSite" id="ALUE_0001043501-mRNA-1"/>
    </source>
</evidence>
<organism evidence="1 2">
    <name type="scientific">Ascaris lumbricoides</name>
    <name type="common">Giant roundworm</name>
    <dbReference type="NCBI Taxonomy" id="6252"/>
    <lineage>
        <taxon>Eukaryota</taxon>
        <taxon>Metazoa</taxon>
        <taxon>Ecdysozoa</taxon>
        <taxon>Nematoda</taxon>
        <taxon>Chromadorea</taxon>
        <taxon>Rhabditida</taxon>
        <taxon>Spirurina</taxon>
        <taxon>Ascaridomorpha</taxon>
        <taxon>Ascaridoidea</taxon>
        <taxon>Ascarididae</taxon>
        <taxon>Ascaris</taxon>
    </lineage>
</organism>
<dbReference type="Proteomes" id="UP000036681">
    <property type="component" value="Unplaced"/>
</dbReference>
<evidence type="ECO:0000313" key="1">
    <source>
        <dbReference type="Proteomes" id="UP000036681"/>
    </source>
</evidence>
<name>A0A0M3I210_ASCLU</name>
<proteinExistence type="predicted"/>
<reference evidence="2" key="1">
    <citation type="submission" date="2017-02" db="UniProtKB">
        <authorList>
            <consortium name="WormBaseParasite"/>
        </authorList>
    </citation>
    <scope>IDENTIFICATION</scope>
</reference>
<protein>
    <submittedName>
        <fullName evidence="2">Uncharacterized protein</fullName>
    </submittedName>
</protein>
<sequence length="127" mass="14700">MHECHLEVRYLPHQFQLNSRIRSSNDSNALQCNRPTTCHMQCINQILYQLLFLQLHITTIIARRMRARNGPRPLEVLKSGIALLYRSKRTVHRNAVPIACNFNGQPSVQPEHCSAVYPVHLPNHQDL</sequence>
<dbReference type="WBParaSite" id="ALUE_0001043501-mRNA-1">
    <property type="protein sequence ID" value="ALUE_0001043501-mRNA-1"/>
    <property type="gene ID" value="ALUE_0001043501"/>
</dbReference>